<evidence type="ECO:0000259" key="17">
    <source>
        <dbReference type="PROSITE" id="PS51695"/>
    </source>
</evidence>
<comment type="catalytic activity">
    <reaction evidence="1">
        <text>Release of an N-terminal tripeptide from a polypeptide.</text>
        <dbReference type="EC" id="3.4.14.10"/>
    </reaction>
</comment>
<dbReference type="EMBL" id="KN882048">
    <property type="protein sequence ID" value="KIY45379.1"/>
    <property type="molecule type" value="Genomic_DNA"/>
</dbReference>
<dbReference type="InterPro" id="IPR000209">
    <property type="entry name" value="Peptidase_S8/S53_dom"/>
</dbReference>
<dbReference type="SMART" id="SM00944">
    <property type="entry name" value="Pro-kuma_activ"/>
    <property type="match status" value="1"/>
</dbReference>
<protein>
    <recommendedName>
        <fullName evidence="4">tripeptidyl-peptidase II</fullName>
        <ecNumber evidence="4">3.4.14.10</ecNumber>
    </recommendedName>
</protein>
<feature type="chain" id="PRO_5002316073" description="tripeptidyl-peptidase II" evidence="16">
    <location>
        <begin position="20"/>
        <end position="607"/>
    </location>
</feature>
<evidence type="ECO:0000256" key="6">
    <source>
        <dbReference type="ARBA" id="ARBA00022670"/>
    </source>
</evidence>
<feature type="signal peptide" evidence="16">
    <location>
        <begin position="1"/>
        <end position="19"/>
    </location>
</feature>
<evidence type="ECO:0000256" key="9">
    <source>
        <dbReference type="ARBA" id="ARBA00022801"/>
    </source>
</evidence>
<dbReference type="PROSITE" id="PS51695">
    <property type="entry name" value="SEDOLISIN"/>
    <property type="match status" value="1"/>
</dbReference>
<dbReference type="CDD" id="cd11377">
    <property type="entry name" value="Pro-peptidase_S53"/>
    <property type="match status" value="1"/>
</dbReference>
<name>A0A0D7A4T0_9AGAR</name>
<evidence type="ECO:0000256" key="10">
    <source>
        <dbReference type="ARBA" id="ARBA00022825"/>
    </source>
</evidence>
<keyword evidence="5" id="KW-0964">Secreted</keyword>
<dbReference type="Pfam" id="PF09286">
    <property type="entry name" value="Pro-kuma_activ"/>
    <property type="match status" value="1"/>
</dbReference>
<keyword evidence="7 15" id="KW-0479">Metal-binding</keyword>
<comment type="subcellular location">
    <subcellularLocation>
        <location evidence="3">Secreted</location>
        <location evidence="3">Extracellular space</location>
    </subcellularLocation>
</comment>
<keyword evidence="9 15" id="KW-0378">Hydrolase</keyword>
<comment type="cofactor">
    <cofactor evidence="15">
        <name>Ca(2+)</name>
        <dbReference type="ChEBI" id="CHEBI:29108"/>
    </cofactor>
    <text evidence="15">Binds 1 Ca(2+) ion per subunit.</text>
</comment>
<dbReference type="InterPro" id="IPR015366">
    <property type="entry name" value="S53_propep"/>
</dbReference>
<feature type="binding site" evidence="15">
    <location>
        <position position="585"/>
    </location>
    <ligand>
        <name>Ca(2+)</name>
        <dbReference type="ChEBI" id="CHEBI:29108"/>
    </ligand>
</feature>
<evidence type="ECO:0000256" key="14">
    <source>
        <dbReference type="ARBA" id="ARBA00023180"/>
    </source>
</evidence>
<evidence type="ECO:0000256" key="1">
    <source>
        <dbReference type="ARBA" id="ARBA00001910"/>
    </source>
</evidence>
<proteinExistence type="predicted"/>
<dbReference type="InterPro" id="IPR023828">
    <property type="entry name" value="Peptidase_S8_Ser-AS"/>
</dbReference>
<keyword evidence="13" id="KW-0865">Zymogen</keyword>
<dbReference type="InterPro" id="IPR030400">
    <property type="entry name" value="Sedolisin_dom"/>
</dbReference>
<keyword evidence="8 16" id="KW-0732">Signal</keyword>
<dbReference type="GO" id="GO:0006508">
    <property type="term" value="P:proteolysis"/>
    <property type="evidence" value="ECO:0007669"/>
    <property type="project" value="UniProtKB-KW"/>
</dbReference>
<dbReference type="OrthoDB" id="409122at2759"/>
<evidence type="ECO:0000256" key="4">
    <source>
        <dbReference type="ARBA" id="ARBA00012462"/>
    </source>
</evidence>
<dbReference type="SUPFAM" id="SSF52743">
    <property type="entry name" value="Subtilisin-like"/>
    <property type="match status" value="1"/>
</dbReference>
<dbReference type="Pfam" id="PF00082">
    <property type="entry name" value="Peptidase_S8"/>
    <property type="match status" value="1"/>
</dbReference>
<dbReference type="PROSITE" id="PS00138">
    <property type="entry name" value="SUBTILASE_SER"/>
    <property type="match status" value="1"/>
</dbReference>
<dbReference type="GO" id="GO:0005576">
    <property type="term" value="C:extracellular region"/>
    <property type="evidence" value="ECO:0007669"/>
    <property type="project" value="UniProtKB-SubCell"/>
</dbReference>
<dbReference type="SUPFAM" id="SSF54897">
    <property type="entry name" value="Protease propeptides/inhibitors"/>
    <property type="match status" value="1"/>
</dbReference>
<evidence type="ECO:0000256" key="7">
    <source>
        <dbReference type="ARBA" id="ARBA00022723"/>
    </source>
</evidence>
<dbReference type="GO" id="GO:0008240">
    <property type="term" value="F:tripeptidyl-peptidase activity"/>
    <property type="evidence" value="ECO:0007669"/>
    <property type="project" value="UniProtKB-EC"/>
</dbReference>
<gene>
    <name evidence="18" type="ORF">FISHEDRAFT_76560</name>
</gene>
<organism evidence="18 19">
    <name type="scientific">Fistulina hepatica ATCC 64428</name>
    <dbReference type="NCBI Taxonomy" id="1128425"/>
    <lineage>
        <taxon>Eukaryota</taxon>
        <taxon>Fungi</taxon>
        <taxon>Dikarya</taxon>
        <taxon>Basidiomycota</taxon>
        <taxon>Agaricomycotina</taxon>
        <taxon>Agaricomycetes</taxon>
        <taxon>Agaricomycetidae</taxon>
        <taxon>Agaricales</taxon>
        <taxon>Fistulinaceae</taxon>
        <taxon>Fistulina</taxon>
    </lineage>
</organism>
<dbReference type="GO" id="GO:0004252">
    <property type="term" value="F:serine-type endopeptidase activity"/>
    <property type="evidence" value="ECO:0007669"/>
    <property type="project" value="UniProtKB-UniRule"/>
</dbReference>
<evidence type="ECO:0000313" key="18">
    <source>
        <dbReference type="EMBL" id="KIY45379.1"/>
    </source>
</evidence>
<accession>A0A0D7A4T0</accession>
<sequence length="607" mass="64882">MLSWLLVVSLTAVLQTVRASPVDASWSDFVEKHSWSSVPKGYEYYGPASPDYQFTLRVGLKKPDRDQLISNLYEVSDPRHHRYGMHLSKAEVDSLTAPHPSSVEAVESWLEYHGIDQSDVLWRSGSGAWVNVRVSVAQAEAMLGPDTKYNIYYHPKSSSFVVRTLGYSVPAALHDHIDVVAPTTYFGTIKSMRTTSFLDPQAVTEGVGAMADTDEISMNGSVSATCAVTITPDCLIALYNTTDYTPSATSSNSLGVCGYLDEYASDADLQARCFINLVTFLESFVPDAVGTTFTYVEVNDGGNDQSDPGTEANLDIQYTEALSHPTPNIYYSTGGSPPYIADDATPTDTNEPYLDWLQYILDQDSIPQTFSTSYGDDEQSVPLDYAESVCALFAELGARGSSVLFSSGDDGVGAGDCKTNNGSDVVAFQPAFPASCPYVTAVGGVTGIDPEESVSFSGGGFSNYFDMPSYQTDVVTSYLSDNVGTEYAGLYNASGRAYPDVAAQAEDFLIVISGQTYGVSGTSCSSPTVAGIISLLNDYLISNNQSALGFLNPLIYSTASGGFNDITSGPSNSGCDTNGFSVAEGWDPVTGWGTPDFVALQKLVYSA</sequence>
<evidence type="ECO:0000256" key="3">
    <source>
        <dbReference type="ARBA" id="ARBA00004239"/>
    </source>
</evidence>
<dbReference type="PANTHER" id="PTHR14218:SF15">
    <property type="entry name" value="TRIPEPTIDYL-PEPTIDASE 1"/>
    <property type="match status" value="1"/>
</dbReference>
<feature type="active site" description="Charge relay system" evidence="15">
    <location>
        <position position="315"/>
    </location>
</feature>
<dbReference type="Gene3D" id="3.40.50.200">
    <property type="entry name" value="Peptidase S8/S53 domain"/>
    <property type="match status" value="1"/>
</dbReference>
<keyword evidence="14" id="KW-0325">Glycoprotein</keyword>
<keyword evidence="6 15" id="KW-0645">Protease</keyword>
<dbReference type="AlphaFoldDB" id="A0A0D7A4T0"/>
<feature type="active site" description="Charge relay system" evidence="15">
    <location>
        <position position="523"/>
    </location>
</feature>
<evidence type="ECO:0000256" key="16">
    <source>
        <dbReference type="SAM" id="SignalP"/>
    </source>
</evidence>
<dbReference type="EC" id="3.4.14.10" evidence="4"/>
<feature type="binding site" evidence="15">
    <location>
        <position position="587"/>
    </location>
    <ligand>
        <name>Ca(2+)</name>
        <dbReference type="ChEBI" id="CHEBI:29108"/>
    </ligand>
</feature>
<keyword evidence="11 15" id="KW-0106">Calcium</keyword>
<evidence type="ECO:0000256" key="12">
    <source>
        <dbReference type="ARBA" id="ARBA00023026"/>
    </source>
</evidence>
<dbReference type="InterPro" id="IPR036852">
    <property type="entry name" value="Peptidase_S8/S53_dom_sf"/>
</dbReference>
<keyword evidence="19" id="KW-1185">Reference proteome</keyword>
<comment type="function">
    <text evidence="2">Secreted tripeptidyl-peptidase which degrades proteins at acidic pHs and is involved in virulence.</text>
</comment>
<keyword evidence="10 15" id="KW-0720">Serine protease</keyword>
<keyword evidence="12" id="KW-0843">Virulence</keyword>
<dbReference type="InterPro" id="IPR050819">
    <property type="entry name" value="Tripeptidyl-peptidase_I"/>
</dbReference>
<dbReference type="CDD" id="cd04056">
    <property type="entry name" value="Peptidases_S53"/>
    <property type="match status" value="1"/>
</dbReference>
<evidence type="ECO:0000256" key="2">
    <source>
        <dbReference type="ARBA" id="ARBA00002451"/>
    </source>
</evidence>
<evidence type="ECO:0000256" key="13">
    <source>
        <dbReference type="ARBA" id="ARBA00023145"/>
    </source>
</evidence>
<feature type="domain" description="Peptidase S53" evidence="17">
    <location>
        <begin position="229"/>
        <end position="607"/>
    </location>
</feature>
<feature type="active site" description="Charge relay system" evidence="15">
    <location>
        <position position="311"/>
    </location>
</feature>
<evidence type="ECO:0000313" key="19">
    <source>
        <dbReference type="Proteomes" id="UP000054144"/>
    </source>
</evidence>
<reference evidence="18 19" key="1">
    <citation type="journal article" date="2015" name="Fungal Genet. Biol.">
        <title>Evolution of novel wood decay mechanisms in Agaricales revealed by the genome sequences of Fistulina hepatica and Cylindrobasidium torrendii.</title>
        <authorList>
            <person name="Floudas D."/>
            <person name="Held B.W."/>
            <person name="Riley R."/>
            <person name="Nagy L.G."/>
            <person name="Koehler G."/>
            <person name="Ransdell A.S."/>
            <person name="Younus H."/>
            <person name="Chow J."/>
            <person name="Chiniquy J."/>
            <person name="Lipzen A."/>
            <person name="Tritt A."/>
            <person name="Sun H."/>
            <person name="Haridas S."/>
            <person name="LaButti K."/>
            <person name="Ohm R.A."/>
            <person name="Kues U."/>
            <person name="Blanchette R.A."/>
            <person name="Grigoriev I.V."/>
            <person name="Minto R.E."/>
            <person name="Hibbett D.S."/>
        </authorList>
    </citation>
    <scope>NUCLEOTIDE SEQUENCE [LARGE SCALE GENOMIC DNA]</scope>
    <source>
        <strain evidence="18 19">ATCC 64428</strain>
    </source>
</reference>
<evidence type="ECO:0000256" key="11">
    <source>
        <dbReference type="ARBA" id="ARBA00022837"/>
    </source>
</evidence>
<evidence type="ECO:0000256" key="15">
    <source>
        <dbReference type="PROSITE-ProRule" id="PRU01032"/>
    </source>
</evidence>
<evidence type="ECO:0000256" key="5">
    <source>
        <dbReference type="ARBA" id="ARBA00022525"/>
    </source>
</evidence>
<feature type="binding site" evidence="15">
    <location>
        <position position="566"/>
    </location>
    <ligand>
        <name>Ca(2+)</name>
        <dbReference type="ChEBI" id="CHEBI:29108"/>
    </ligand>
</feature>
<evidence type="ECO:0000256" key="8">
    <source>
        <dbReference type="ARBA" id="ARBA00022729"/>
    </source>
</evidence>
<feature type="binding site" evidence="15">
    <location>
        <position position="565"/>
    </location>
    <ligand>
        <name>Ca(2+)</name>
        <dbReference type="ChEBI" id="CHEBI:29108"/>
    </ligand>
</feature>
<dbReference type="GO" id="GO:0046872">
    <property type="term" value="F:metal ion binding"/>
    <property type="evidence" value="ECO:0007669"/>
    <property type="project" value="UniProtKB-UniRule"/>
</dbReference>
<dbReference type="Proteomes" id="UP000054144">
    <property type="component" value="Unassembled WGS sequence"/>
</dbReference>
<dbReference type="FunFam" id="3.40.50.200:FF:000015">
    <property type="entry name" value="Tripeptidyl peptidase A"/>
    <property type="match status" value="1"/>
</dbReference>
<dbReference type="PANTHER" id="PTHR14218">
    <property type="entry name" value="PROTEASE S8 TRIPEPTIDYL PEPTIDASE I CLN2"/>
    <property type="match status" value="1"/>
</dbReference>